<dbReference type="Pfam" id="PF13338">
    <property type="entry name" value="AbiEi_4"/>
    <property type="match status" value="1"/>
</dbReference>
<evidence type="ECO:0000313" key="3">
    <source>
        <dbReference type="Proteomes" id="UP001194714"/>
    </source>
</evidence>
<accession>A0ABS0B0X7</accession>
<dbReference type="Proteomes" id="UP001194714">
    <property type="component" value="Unassembled WGS sequence"/>
</dbReference>
<dbReference type="RefSeq" id="WP_194848377.1">
    <property type="nucleotide sequence ID" value="NZ_JAAEJV010000066.1"/>
</dbReference>
<sequence>MRDKEIERQLYAIASVQQGYFTAYQAKQAGYSDSRFAYHVKKGNWTREGRGIYRLVNYPYGDRPDLVYWSLWSMNRQGKVQGVFSHATALTIHELSDIMPANYHMTVPKGFRRYHPPPENIVLYFENLSKEDLEEYEGYRVTNPKKTIQDVLLDEGFPEDLVAQAILEGLERGILTLDQISELKKGPKSKRLSRILRGIQNHER</sequence>
<gene>
    <name evidence="2" type="ORF">NEPTK9_001573</name>
</gene>
<organism evidence="2 3">
    <name type="scientific">Candidatus Neptunichlamydia vexilliferae</name>
    <dbReference type="NCBI Taxonomy" id="1651774"/>
    <lineage>
        <taxon>Bacteria</taxon>
        <taxon>Pseudomonadati</taxon>
        <taxon>Chlamydiota</taxon>
        <taxon>Chlamydiia</taxon>
        <taxon>Parachlamydiales</taxon>
        <taxon>Simkaniaceae</taxon>
        <taxon>Candidatus Neptunichlamydia</taxon>
    </lineage>
</organism>
<keyword evidence="3" id="KW-1185">Reference proteome</keyword>
<proteinExistence type="predicted"/>
<comment type="caution">
    <text evidence="2">The sequence shown here is derived from an EMBL/GenBank/DDBJ whole genome shotgun (WGS) entry which is preliminary data.</text>
</comment>
<feature type="domain" description="AbiEi antitoxin N-terminal" evidence="1">
    <location>
        <begin position="9"/>
        <end position="56"/>
    </location>
</feature>
<dbReference type="EMBL" id="JAAEJV010000066">
    <property type="protein sequence ID" value="MBF5060047.1"/>
    <property type="molecule type" value="Genomic_DNA"/>
</dbReference>
<dbReference type="InterPro" id="IPR025159">
    <property type="entry name" value="AbiEi_N"/>
</dbReference>
<evidence type="ECO:0000259" key="1">
    <source>
        <dbReference type="Pfam" id="PF13338"/>
    </source>
</evidence>
<reference evidence="2 3" key="1">
    <citation type="submission" date="2020-01" db="EMBL/GenBank/DDBJ databases">
        <title>Draft genome sequence of Cand. Neptunochlamydia vexilliferae K9.</title>
        <authorList>
            <person name="Schulz F."/>
            <person name="Koestlbacher S."/>
            <person name="Wascher F."/>
            <person name="Pizzetti I."/>
            <person name="Horn M."/>
        </authorList>
    </citation>
    <scope>NUCLEOTIDE SEQUENCE [LARGE SCALE GENOMIC DNA]</scope>
    <source>
        <strain evidence="2 3">K9</strain>
    </source>
</reference>
<name>A0ABS0B0X7_9BACT</name>
<protein>
    <recommendedName>
        <fullName evidence="1">AbiEi antitoxin N-terminal domain-containing protein</fullName>
    </recommendedName>
</protein>
<evidence type="ECO:0000313" key="2">
    <source>
        <dbReference type="EMBL" id="MBF5060047.1"/>
    </source>
</evidence>